<dbReference type="Proteomes" id="UP000199079">
    <property type="component" value="Unassembled WGS sequence"/>
</dbReference>
<dbReference type="RefSeq" id="WP_143114398.1">
    <property type="nucleotide sequence ID" value="NZ_FNPC01000003.1"/>
</dbReference>
<evidence type="ECO:0000256" key="1">
    <source>
        <dbReference type="SAM" id="MobiDB-lite"/>
    </source>
</evidence>
<reference evidence="4" key="1">
    <citation type="submission" date="2016-10" db="EMBL/GenBank/DDBJ databases">
        <authorList>
            <person name="Varghese N."/>
            <person name="Submissions S."/>
        </authorList>
    </citation>
    <scope>NUCLEOTIDE SEQUENCE [LARGE SCALE GENOMIC DNA]</scope>
    <source>
        <strain evidence="4">DC30,IBRC 10041,KCTC 4046</strain>
    </source>
</reference>
<name>A0A1H3HR65_9EURY</name>
<dbReference type="Gene3D" id="1.10.287.130">
    <property type="match status" value="1"/>
</dbReference>
<keyword evidence="4" id="KW-1185">Reference proteome</keyword>
<feature type="domain" description="Histidine kinase" evidence="2">
    <location>
        <begin position="33"/>
        <end position="264"/>
    </location>
</feature>
<dbReference type="InterPro" id="IPR036890">
    <property type="entry name" value="HATPase_C_sf"/>
</dbReference>
<gene>
    <name evidence="3" type="ORF">SAMN05216564_103398</name>
</gene>
<accession>A0A1H3HR65</accession>
<dbReference type="Pfam" id="PF02518">
    <property type="entry name" value="HATPase_c"/>
    <property type="match status" value="1"/>
</dbReference>
<dbReference type="GO" id="GO:0000155">
    <property type="term" value="F:phosphorelay sensor kinase activity"/>
    <property type="evidence" value="ECO:0007669"/>
    <property type="project" value="InterPro"/>
</dbReference>
<feature type="region of interest" description="Disordered" evidence="1">
    <location>
        <begin position="199"/>
        <end position="223"/>
    </location>
</feature>
<keyword evidence="3" id="KW-0808">Transferase</keyword>
<sequence length="265" mass="29153">MDVRLMLEQTHELARARRQVSRREQRLSVVDRALRHNIRNELNVVLGYLELLREEAAPGSTTREHVDTCIEYAERVVDRSEKARHIQGTLTDETIESVDPLAEIWVAVERVRDRYPDAEFSLEIAGDPVAIDSGDDSGTDADATDVDPALDRVIAHERIDIAIVELLVNAVTHQDGSDGPPEVSIAVSATDGGFLELSVSNPGPPIPEDDRRALSEGTETPLEHGGGIGLWLVKWVVDGSYGEMSFPDHGTGESTVAIRLPRVDR</sequence>
<proteinExistence type="predicted"/>
<evidence type="ECO:0000313" key="3">
    <source>
        <dbReference type="EMBL" id="SDY17922.1"/>
    </source>
</evidence>
<dbReference type="EMBL" id="FNPC01000003">
    <property type="protein sequence ID" value="SDY17922.1"/>
    <property type="molecule type" value="Genomic_DNA"/>
</dbReference>
<dbReference type="SMART" id="SM00387">
    <property type="entry name" value="HATPase_c"/>
    <property type="match status" value="1"/>
</dbReference>
<organism evidence="3 4">
    <name type="scientific">Halopenitus persicus</name>
    <dbReference type="NCBI Taxonomy" id="1048396"/>
    <lineage>
        <taxon>Archaea</taxon>
        <taxon>Methanobacteriati</taxon>
        <taxon>Methanobacteriota</taxon>
        <taxon>Stenosarchaea group</taxon>
        <taxon>Halobacteria</taxon>
        <taxon>Halobacteriales</taxon>
        <taxon>Haloferacaceae</taxon>
        <taxon>Halopenitus</taxon>
    </lineage>
</organism>
<protein>
    <submittedName>
        <fullName evidence="3">Histidine kinase-like ATPase domain-containing protein</fullName>
    </submittedName>
</protein>
<dbReference type="InterPro" id="IPR003661">
    <property type="entry name" value="HisK_dim/P_dom"/>
</dbReference>
<keyword evidence="3" id="KW-0418">Kinase</keyword>
<evidence type="ECO:0000259" key="2">
    <source>
        <dbReference type="PROSITE" id="PS50109"/>
    </source>
</evidence>
<evidence type="ECO:0000313" key="4">
    <source>
        <dbReference type="Proteomes" id="UP000199079"/>
    </source>
</evidence>
<dbReference type="InterPro" id="IPR003594">
    <property type="entry name" value="HATPase_dom"/>
</dbReference>
<dbReference type="CDD" id="cd00082">
    <property type="entry name" value="HisKA"/>
    <property type="match status" value="1"/>
</dbReference>
<dbReference type="SUPFAM" id="SSF55874">
    <property type="entry name" value="ATPase domain of HSP90 chaperone/DNA topoisomerase II/histidine kinase"/>
    <property type="match status" value="1"/>
</dbReference>
<dbReference type="SUPFAM" id="SSF47384">
    <property type="entry name" value="Homodimeric domain of signal transducing histidine kinase"/>
    <property type="match status" value="1"/>
</dbReference>
<dbReference type="InterPro" id="IPR036097">
    <property type="entry name" value="HisK_dim/P_sf"/>
</dbReference>
<dbReference type="InterPro" id="IPR005467">
    <property type="entry name" value="His_kinase_dom"/>
</dbReference>
<dbReference type="Gene3D" id="3.30.565.10">
    <property type="entry name" value="Histidine kinase-like ATPase, C-terminal domain"/>
    <property type="match status" value="1"/>
</dbReference>
<dbReference type="PROSITE" id="PS50109">
    <property type="entry name" value="HIS_KIN"/>
    <property type="match status" value="1"/>
</dbReference>
<dbReference type="PANTHER" id="PTHR43065">
    <property type="entry name" value="SENSOR HISTIDINE KINASE"/>
    <property type="match status" value="1"/>
</dbReference>
<dbReference type="AlphaFoldDB" id="A0A1H3HR65"/>